<accession>V8NTA6</accession>
<dbReference type="Pfam" id="PF00089">
    <property type="entry name" value="Trypsin"/>
    <property type="match status" value="2"/>
</dbReference>
<proteinExistence type="predicted"/>
<evidence type="ECO:0000313" key="4">
    <source>
        <dbReference type="Proteomes" id="UP000018936"/>
    </source>
</evidence>
<organism evidence="3 4">
    <name type="scientific">Ophiophagus hannah</name>
    <name type="common">King cobra</name>
    <name type="synonym">Naja hannah</name>
    <dbReference type="NCBI Taxonomy" id="8665"/>
    <lineage>
        <taxon>Eukaryota</taxon>
        <taxon>Metazoa</taxon>
        <taxon>Chordata</taxon>
        <taxon>Craniata</taxon>
        <taxon>Vertebrata</taxon>
        <taxon>Euteleostomi</taxon>
        <taxon>Lepidosauria</taxon>
        <taxon>Squamata</taxon>
        <taxon>Bifurcata</taxon>
        <taxon>Unidentata</taxon>
        <taxon>Episquamata</taxon>
        <taxon>Toxicofera</taxon>
        <taxon>Serpentes</taxon>
        <taxon>Colubroidea</taxon>
        <taxon>Elapidae</taxon>
        <taxon>Elapinae</taxon>
        <taxon>Ophiophagus</taxon>
    </lineage>
</organism>
<dbReference type="InterPro" id="IPR043504">
    <property type="entry name" value="Peptidase_S1_PA_chymotrypsin"/>
</dbReference>
<dbReference type="SMART" id="SM00020">
    <property type="entry name" value="Tryp_SPc"/>
    <property type="match status" value="1"/>
</dbReference>
<keyword evidence="4" id="KW-1185">Reference proteome</keyword>
<evidence type="ECO:0000259" key="2">
    <source>
        <dbReference type="PROSITE" id="PS50240"/>
    </source>
</evidence>
<protein>
    <submittedName>
        <fullName evidence="3">Inactive serine protease 54</fullName>
    </submittedName>
</protein>
<dbReference type="InterPro" id="IPR009003">
    <property type="entry name" value="Peptidase_S1_PA"/>
</dbReference>
<dbReference type="GO" id="GO:0006508">
    <property type="term" value="P:proteolysis"/>
    <property type="evidence" value="ECO:0007669"/>
    <property type="project" value="UniProtKB-KW"/>
</dbReference>
<feature type="domain" description="Peptidase S1" evidence="2">
    <location>
        <begin position="31"/>
        <end position="279"/>
    </location>
</feature>
<evidence type="ECO:0000256" key="1">
    <source>
        <dbReference type="ARBA" id="ARBA00023157"/>
    </source>
</evidence>
<dbReference type="GO" id="GO:0004252">
    <property type="term" value="F:serine-type endopeptidase activity"/>
    <property type="evidence" value="ECO:0007669"/>
    <property type="project" value="InterPro"/>
</dbReference>
<sequence length="393" mass="42774">MREFVLSNLRSNQKQGQQGVQGTSCGRQASLVPTNSAQEVAAVGEFPWLVSLQDQGSHVALGSILSQDWILSAASSFHRRRSARKRWPSPSRKVSRTPDLLDNRCFLRTQISALAGGSDPKGPGESLVPIQTIVPHEAFDEITLVHNIALLKTSTPLRFSVTLQPVCFPTPDFPGATLKKCFVVGWPDSRGGVGPLRRLSVEDVDPCPLHRTISTECCSHREGDQVPGCLGSAGNPVLCEVEGRWVLKGLLSEGGTRCYGPFLYSRLVYYSDWIVATTAKWRAPVSPFPGQRYPAFKGPAEEQVRLLFEPFLALRALNVSSASEEPLSLNLSEELEEGSLPPPEGPPEARAKPPLYYDYYGGELLAIPSAKPGQPWGLQGLLCGVLLLHLLAS</sequence>
<reference evidence="3 4" key="1">
    <citation type="journal article" date="2013" name="Proc. Natl. Acad. Sci. U.S.A.">
        <title>The king cobra genome reveals dynamic gene evolution and adaptation in the snake venom system.</title>
        <authorList>
            <person name="Vonk F.J."/>
            <person name="Casewell N.R."/>
            <person name="Henkel C.V."/>
            <person name="Heimberg A.M."/>
            <person name="Jansen H.J."/>
            <person name="McCleary R.J."/>
            <person name="Kerkkamp H.M."/>
            <person name="Vos R.A."/>
            <person name="Guerreiro I."/>
            <person name="Calvete J.J."/>
            <person name="Wuster W."/>
            <person name="Woods A.E."/>
            <person name="Logan J.M."/>
            <person name="Harrison R.A."/>
            <person name="Castoe T.A."/>
            <person name="de Koning A.P."/>
            <person name="Pollock D.D."/>
            <person name="Yandell M."/>
            <person name="Calderon D."/>
            <person name="Renjifo C."/>
            <person name="Currier R.B."/>
            <person name="Salgado D."/>
            <person name="Pla D."/>
            <person name="Sanz L."/>
            <person name="Hyder A.S."/>
            <person name="Ribeiro J.M."/>
            <person name="Arntzen J.W."/>
            <person name="van den Thillart G.E."/>
            <person name="Boetzer M."/>
            <person name="Pirovano W."/>
            <person name="Dirks R.P."/>
            <person name="Spaink H.P."/>
            <person name="Duboule D."/>
            <person name="McGlinn E."/>
            <person name="Kini R.M."/>
            <person name="Richardson M.K."/>
        </authorList>
    </citation>
    <scope>NUCLEOTIDE SEQUENCE</scope>
    <source>
        <tissue evidence="3">Blood</tissue>
    </source>
</reference>
<keyword evidence="1" id="KW-1015">Disulfide bond</keyword>
<dbReference type="EMBL" id="AZIM01001962">
    <property type="protein sequence ID" value="ETE65191.1"/>
    <property type="molecule type" value="Genomic_DNA"/>
</dbReference>
<keyword evidence="3" id="KW-0378">Hydrolase</keyword>
<dbReference type="InterPro" id="IPR001254">
    <property type="entry name" value="Trypsin_dom"/>
</dbReference>
<dbReference type="AlphaFoldDB" id="V8NTA6"/>
<dbReference type="OrthoDB" id="6261922at2759"/>
<dbReference type="Proteomes" id="UP000018936">
    <property type="component" value="Unassembled WGS sequence"/>
</dbReference>
<dbReference type="SUPFAM" id="SSF50494">
    <property type="entry name" value="Trypsin-like serine proteases"/>
    <property type="match status" value="1"/>
</dbReference>
<evidence type="ECO:0000313" key="3">
    <source>
        <dbReference type="EMBL" id="ETE65191.1"/>
    </source>
</evidence>
<dbReference type="PANTHER" id="PTHR24250:SF45">
    <property type="entry name" value="INACTIVE SERINE PROTEASE 54"/>
    <property type="match status" value="1"/>
</dbReference>
<comment type="caution">
    <text evidence="3">The sequence shown here is derived from an EMBL/GenBank/DDBJ whole genome shotgun (WGS) entry which is preliminary data.</text>
</comment>
<dbReference type="PROSITE" id="PS50240">
    <property type="entry name" value="TRYPSIN_DOM"/>
    <property type="match status" value="1"/>
</dbReference>
<dbReference type="Gene3D" id="2.40.10.10">
    <property type="entry name" value="Trypsin-like serine proteases"/>
    <property type="match status" value="1"/>
</dbReference>
<dbReference type="PANTHER" id="PTHR24250">
    <property type="entry name" value="CHYMOTRYPSIN-RELATED"/>
    <property type="match status" value="1"/>
</dbReference>
<keyword evidence="3" id="KW-0645">Protease</keyword>
<gene>
    <name evidence="3" type="primary">Prss54</name>
    <name evidence="3" type="ORF">L345_09036</name>
</gene>
<feature type="non-terminal residue" evidence="3">
    <location>
        <position position="1"/>
    </location>
</feature>
<name>V8NTA6_OPHHA</name>